<feature type="region of interest" description="Disordered" evidence="1">
    <location>
        <begin position="411"/>
        <end position="484"/>
    </location>
</feature>
<protein>
    <submittedName>
        <fullName evidence="2">Uncharacterized protein</fullName>
    </submittedName>
</protein>
<gene>
    <name evidence="2" type="ORF">HPHI1048_LOCUS11850</name>
</gene>
<feature type="compositionally biased region" description="Basic and acidic residues" evidence="1">
    <location>
        <begin position="411"/>
        <end position="436"/>
    </location>
</feature>
<evidence type="ECO:0000256" key="1">
    <source>
        <dbReference type="SAM" id="MobiDB-lite"/>
    </source>
</evidence>
<sequence length="484" mass="56365">MITRRERVSTGRSNRSTARELQQQEETSHPPPQSAYQLPSARRQERGNEANEQGRIGTRERLRTGMMKFDKASDLVRHQMDMETSRSSRQRSLPLVLESLFFRRDKDITPQEISRIFYDAGIRIPENSANEILEHYKLTDIESDLERQLLLQNAMDIAEQKSSTRLLTTSSGTLSSSSKSDETEDWDQAKRRSKSADLWISLPNFAHAFDGAPRMRTISEESQKNKKKFLEKRSFSVSDIGKRLLQHPPRDNVIKPEESSPSFLQDEACLITIGQREAIDPGNGVEWDIQHRQKKKDRYIKRLQHIRKNKERVDQFTKDCQARNESTGRAHFSDKMGETEKSQNVIGIGNTRVPGFYDVESDRKRNTKNFVQIRDGPAMERKRMQQMERESKIKDMMNSQETLNALKLEKKAQKVQEREEEKTKAMSKEDKEESIRLQRLQARHANYDKIGKEEKPKKNGKKLFEVNHNRGDEAKKIFVETESK</sequence>
<feature type="region of interest" description="Disordered" evidence="1">
    <location>
        <begin position="1"/>
        <end position="62"/>
    </location>
</feature>
<feature type="compositionally biased region" description="Low complexity" evidence="1">
    <location>
        <begin position="165"/>
        <end position="178"/>
    </location>
</feature>
<feature type="region of interest" description="Disordered" evidence="1">
    <location>
        <begin position="165"/>
        <end position="188"/>
    </location>
</feature>
<dbReference type="EMBL" id="HBEO01017454">
    <property type="protein sequence ID" value="CAD8486656.1"/>
    <property type="molecule type" value="Transcribed_RNA"/>
</dbReference>
<proteinExistence type="predicted"/>
<organism evidence="2">
    <name type="scientific">Hanusia phi</name>
    <dbReference type="NCBI Taxonomy" id="3032"/>
    <lineage>
        <taxon>Eukaryota</taxon>
        <taxon>Cryptophyceae</taxon>
        <taxon>Pyrenomonadales</taxon>
        <taxon>Geminigeraceae</taxon>
        <taxon>Hanusia</taxon>
    </lineage>
</organism>
<evidence type="ECO:0000313" key="2">
    <source>
        <dbReference type="EMBL" id="CAD8486656.1"/>
    </source>
</evidence>
<dbReference type="AlphaFoldDB" id="A0A7S0EJ55"/>
<reference evidence="2" key="1">
    <citation type="submission" date="2021-01" db="EMBL/GenBank/DDBJ databases">
        <authorList>
            <person name="Corre E."/>
            <person name="Pelletier E."/>
            <person name="Niang G."/>
            <person name="Scheremetjew M."/>
            <person name="Finn R."/>
            <person name="Kale V."/>
            <person name="Holt S."/>
            <person name="Cochrane G."/>
            <person name="Meng A."/>
            <person name="Brown T."/>
            <person name="Cohen L."/>
        </authorList>
    </citation>
    <scope>NUCLEOTIDE SEQUENCE</scope>
    <source>
        <strain evidence="2">CCMP325</strain>
    </source>
</reference>
<accession>A0A7S0EJ55</accession>
<name>A0A7S0EJ55_9CRYP</name>
<feature type="compositionally biased region" description="Basic and acidic residues" evidence="1">
    <location>
        <begin position="445"/>
        <end position="484"/>
    </location>
</feature>
<feature type="compositionally biased region" description="Polar residues" evidence="1">
    <location>
        <begin position="10"/>
        <end position="25"/>
    </location>
</feature>